<protein>
    <recommendedName>
        <fullName evidence="4">Plasmid recombination enzyme</fullName>
    </recommendedName>
</protein>
<accession>A0A0S3WDX0</accession>
<feature type="region of interest" description="Disordered" evidence="2">
    <location>
        <begin position="540"/>
        <end position="560"/>
    </location>
</feature>
<evidence type="ECO:0008006" key="4">
    <source>
        <dbReference type="Google" id="ProtNLM"/>
    </source>
</evidence>
<feature type="coiled-coil region" evidence="1">
    <location>
        <begin position="366"/>
        <end position="477"/>
    </location>
</feature>
<keyword evidence="3" id="KW-0614">Plasmid</keyword>
<name>A0A0S3WDX0_LIMR5</name>
<feature type="region of interest" description="Disordered" evidence="2">
    <location>
        <begin position="1"/>
        <end position="45"/>
    </location>
</feature>
<keyword evidence="1" id="KW-0175">Coiled coil</keyword>
<evidence type="ECO:0000256" key="1">
    <source>
        <dbReference type="SAM" id="Coils"/>
    </source>
</evidence>
<evidence type="ECO:0000313" key="3">
    <source>
        <dbReference type="EMBL" id="CCQ18534.1"/>
    </source>
</evidence>
<dbReference type="EMBL" id="HF570055">
    <property type="protein sequence ID" value="CCQ18534.1"/>
    <property type="molecule type" value="Genomic_DNA"/>
</dbReference>
<gene>
    <name evidence="3" type="primary">mob</name>
</gene>
<feature type="compositionally biased region" description="Basic and acidic residues" evidence="2">
    <location>
        <begin position="23"/>
        <end position="45"/>
    </location>
</feature>
<dbReference type="Gene3D" id="1.10.287.1490">
    <property type="match status" value="1"/>
</dbReference>
<sequence>MNVTATTRGDRYTKEAAGQLENNHNEHDPERTHSNKTIQPDETHMNEHKVITGTLDQTLNDVWSGEINKYNDNLKLQLEAGKLSTYNYKNRLRDIDSYTGGTKQPVMGFIGTLGNVETTRTIMDRLNIQYEMREYTNEFGDKASEPHVLPEDQKRWSKFCNDSFDKYVNWINDNTRFVVSQYWAHLDEGGAPHVHFEGVCAGHTKGGKLSQNSNNAVRETLEDHNIKPTKDNRENFSKFRKLTDNALVDSFNQVAKEQGYDLHLDLIRTGRPGGQSMADYKKTQAQKSAVGKAKQKNDARSELLAKQEADLADRKKKFQNEKKVVDNTAKSLIDLANRKHGAEPVDNVEDAASLIDDWVKYNHDYLVDMGKEHQRLEQKLQQQRQTYNQRKAQLSKREAFVTSRESELKTIQQQLDALTKQRKELLKDVTAAQKQFEQENQRYQQVRRNREREEQAVTNLTNQKDALTKVVNSLQHDLTTLVKRVTTKIKDYFVSELNKVDTVDRRNHLKAFYQGKAQNDRYYTDEAKNVSAEQLISHELKLQNKNDSGGKNDDGSDLER</sequence>
<reference evidence="3" key="1">
    <citation type="journal article" date="2015" name="BMC Genomics">
        <title>The pan-genome of Lactobacillus reuteri strains originating from the pig gastrointestinal tract.</title>
        <authorList>
            <person name="Wegmann U."/>
            <person name="MacKenzie D.A."/>
            <person name="Zheng J."/>
            <person name="Goesmann A."/>
            <person name="Roos S."/>
            <person name="Swarbreck D."/>
            <person name="Walter J."/>
            <person name="Crossman L.C."/>
            <person name="Juge N."/>
        </authorList>
    </citation>
    <scope>NUCLEOTIDE SEQUENCE [LARGE SCALE GENOMIC DNA]</scope>
    <source>
        <strain evidence="3">1063</strain>
        <plasmid evidence="3">pLUL631</plasmid>
    </source>
</reference>
<organism evidence="3">
    <name type="scientific">Limosilactobacillus reuteri 1063</name>
    <dbReference type="NCBI Taxonomy" id="1273150"/>
    <lineage>
        <taxon>Bacteria</taxon>
        <taxon>Bacillati</taxon>
        <taxon>Bacillota</taxon>
        <taxon>Bacilli</taxon>
        <taxon>Lactobacillales</taxon>
        <taxon>Lactobacillaceae</taxon>
        <taxon>Limosilactobacillus</taxon>
    </lineage>
</organism>
<dbReference type="AlphaFoldDB" id="A0A0S3WDX0"/>
<geneLocation type="plasmid" evidence="3">
    <name>pLUL631</name>
</geneLocation>
<evidence type="ECO:0000256" key="2">
    <source>
        <dbReference type="SAM" id="MobiDB-lite"/>
    </source>
</evidence>
<dbReference type="RefSeq" id="WP_176455349.1">
    <property type="nucleotide sequence ID" value="NZ_HF570055.1"/>
</dbReference>
<proteinExistence type="predicted"/>